<dbReference type="AlphaFoldDB" id="X1U969"/>
<comment type="caution">
    <text evidence="1">The sequence shown here is derived from an EMBL/GenBank/DDBJ whole genome shotgun (WGS) entry which is preliminary data.</text>
</comment>
<evidence type="ECO:0000313" key="1">
    <source>
        <dbReference type="EMBL" id="GAI96415.1"/>
    </source>
</evidence>
<sequence length="89" mass="10121">MEYWKFLNPDGSISTVESHSYPHIVPDAIQITKEEYDAFIASLPEPEPPPPTPDELRLQELLSNSPDVITMPEIWEALRLLDKLHGIPT</sequence>
<organism evidence="1">
    <name type="scientific">marine sediment metagenome</name>
    <dbReference type="NCBI Taxonomy" id="412755"/>
    <lineage>
        <taxon>unclassified sequences</taxon>
        <taxon>metagenomes</taxon>
        <taxon>ecological metagenomes</taxon>
    </lineage>
</organism>
<name>X1U969_9ZZZZ</name>
<dbReference type="EMBL" id="BARW01020848">
    <property type="protein sequence ID" value="GAI96415.1"/>
    <property type="molecule type" value="Genomic_DNA"/>
</dbReference>
<accession>X1U969</accession>
<reference evidence="1" key="1">
    <citation type="journal article" date="2014" name="Front. Microbiol.">
        <title>High frequency of phylogenetically diverse reductive dehalogenase-homologous genes in deep subseafloor sedimentary metagenomes.</title>
        <authorList>
            <person name="Kawai M."/>
            <person name="Futagami T."/>
            <person name="Toyoda A."/>
            <person name="Takaki Y."/>
            <person name="Nishi S."/>
            <person name="Hori S."/>
            <person name="Arai W."/>
            <person name="Tsubouchi T."/>
            <person name="Morono Y."/>
            <person name="Uchiyama I."/>
            <person name="Ito T."/>
            <person name="Fujiyama A."/>
            <person name="Inagaki F."/>
            <person name="Takami H."/>
        </authorList>
    </citation>
    <scope>NUCLEOTIDE SEQUENCE</scope>
    <source>
        <strain evidence="1">Expedition CK06-06</strain>
    </source>
</reference>
<proteinExistence type="predicted"/>
<protein>
    <submittedName>
        <fullName evidence="1">Uncharacterized protein</fullName>
    </submittedName>
</protein>
<gene>
    <name evidence="1" type="ORF">S12H4_35137</name>
</gene>